<evidence type="ECO:0000313" key="2">
    <source>
        <dbReference type="EMBL" id="AFL97555.1"/>
    </source>
</evidence>
<dbReference type="PATRIC" id="fig|867902.3.peg.1355"/>
<dbReference type="RefSeq" id="WP_014791120.1">
    <property type="nucleotide sequence ID" value="NC_018016.1"/>
</dbReference>
<gene>
    <name evidence="2" type="ordered locus">Ornrh_1382</name>
</gene>
<dbReference type="GeneID" id="71568823"/>
<dbReference type="GeneID" id="97258036"/>
<dbReference type="AlphaFoldDB" id="I4A0S1"/>
<protein>
    <recommendedName>
        <fullName evidence="4">Membrane-binding protein</fullName>
    </recommendedName>
</protein>
<dbReference type="HOGENOM" id="CLU_178282_0_0_10"/>
<evidence type="ECO:0000313" key="3">
    <source>
        <dbReference type="Proteomes" id="UP000006051"/>
    </source>
</evidence>
<reference evidence="2 3" key="1">
    <citation type="submission" date="2012-06" db="EMBL/GenBank/DDBJ databases">
        <title>The complete genome of Ornithobacterium rhinotracheale DSM 15997.</title>
        <authorList>
            <consortium name="US DOE Joint Genome Institute (JGI-PGF)"/>
            <person name="Lucas S."/>
            <person name="Copeland A."/>
            <person name="Lapidus A."/>
            <person name="Goodwin L."/>
            <person name="Pitluck S."/>
            <person name="Peters L."/>
            <person name="Mikhailova N."/>
            <person name="Teshima H."/>
            <person name="Kyrpides N."/>
            <person name="Mavromatis K."/>
            <person name="Pagani I."/>
            <person name="Ivanova N."/>
            <person name="Ovchinnikova G."/>
            <person name="Zeytun A."/>
            <person name="Detter J.C."/>
            <person name="Han C."/>
            <person name="Land M."/>
            <person name="Hauser L."/>
            <person name="Markowitz V."/>
            <person name="Cheng J.-F."/>
            <person name="Hugenholtz P."/>
            <person name="Woyke T."/>
            <person name="Wu D."/>
            <person name="Lang E."/>
            <person name="Kopitz M."/>
            <person name="Brambilla E."/>
            <person name="Klenk H.-P."/>
            <person name="Eisen J.A."/>
        </authorList>
    </citation>
    <scope>NUCLEOTIDE SEQUENCE [LARGE SCALE GENOMIC DNA]</scope>
    <source>
        <strain evidence="3">ATCC 51463 / DSM 15997 / CCUG 23171 / LMG 9086</strain>
    </source>
</reference>
<feature type="coiled-coil region" evidence="1">
    <location>
        <begin position="39"/>
        <end position="84"/>
    </location>
</feature>
<keyword evidence="3" id="KW-1185">Reference proteome</keyword>
<dbReference type="KEGG" id="orh:Ornrh_1382"/>
<accession>I4A0S1</accession>
<dbReference type="EMBL" id="CP003283">
    <property type="protein sequence ID" value="AFL97555.1"/>
    <property type="molecule type" value="Genomic_DNA"/>
</dbReference>
<sequence length="103" mass="12003">MARKSYSESITSAKVMIDALKNNKGSLPQKLDDDFITKMENLRTKAETLNTEQEKLKADLKQKTEALDKELKELEKHYAEAKKRIKLDFPQTAWKEFGIEDKR</sequence>
<evidence type="ECO:0008006" key="4">
    <source>
        <dbReference type="Google" id="ProtNLM"/>
    </source>
</evidence>
<dbReference type="Proteomes" id="UP000006051">
    <property type="component" value="Chromosome"/>
</dbReference>
<name>I4A0S1_ORNRL</name>
<organism evidence="2 3">
    <name type="scientific">Ornithobacterium rhinotracheale (strain ATCC 51463 / DSM 15997 / CCUG 23171 / CIP 104009 / LMG 9086)</name>
    <dbReference type="NCBI Taxonomy" id="867902"/>
    <lineage>
        <taxon>Bacteria</taxon>
        <taxon>Pseudomonadati</taxon>
        <taxon>Bacteroidota</taxon>
        <taxon>Flavobacteriia</taxon>
        <taxon>Flavobacteriales</taxon>
        <taxon>Weeksellaceae</taxon>
        <taxon>Ornithobacterium</taxon>
    </lineage>
</organism>
<evidence type="ECO:0000256" key="1">
    <source>
        <dbReference type="SAM" id="Coils"/>
    </source>
</evidence>
<dbReference type="eggNOG" id="ENOG50332C2">
    <property type="taxonomic scope" value="Bacteria"/>
</dbReference>
<keyword evidence="1" id="KW-0175">Coiled coil</keyword>
<proteinExistence type="predicted"/>